<dbReference type="SUPFAM" id="SSF55008">
    <property type="entry name" value="HMA, heavy metal-associated domain"/>
    <property type="match status" value="1"/>
</dbReference>
<comment type="caution">
    <text evidence="4">The sequence shown here is derived from an EMBL/GenBank/DDBJ whole genome shotgun (WGS) entry which is preliminary data.</text>
</comment>
<dbReference type="InterPro" id="IPR036163">
    <property type="entry name" value="HMA_dom_sf"/>
</dbReference>
<dbReference type="PRINTS" id="PR00942">
    <property type="entry name" value="CUATPASEI"/>
</dbReference>
<dbReference type="Proteomes" id="UP000237684">
    <property type="component" value="Unassembled WGS sequence"/>
</dbReference>
<protein>
    <submittedName>
        <fullName evidence="4">Copper chaperone CopZ</fullName>
    </submittedName>
</protein>
<dbReference type="PROSITE" id="PS50846">
    <property type="entry name" value="HMA_2"/>
    <property type="match status" value="1"/>
</dbReference>
<evidence type="ECO:0000256" key="2">
    <source>
        <dbReference type="SAM" id="MobiDB-lite"/>
    </source>
</evidence>
<proteinExistence type="predicted"/>
<evidence type="ECO:0000313" key="5">
    <source>
        <dbReference type="Proteomes" id="UP000237684"/>
    </source>
</evidence>
<dbReference type="AlphaFoldDB" id="A0A2S8SS87"/>
<dbReference type="PANTHER" id="PTHR46594">
    <property type="entry name" value="P-TYPE CATION-TRANSPORTING ATPASE"/>
    <property type="match status" value="1"/>
</dbReference>
<feature type="region of interest" description="Disordered" evidence="2">
    <location>
        <begin position="64"/>
        <end position="84"/>
    </location>
</feature>
<dbReference type="Pfam" id="PF00403">
    <property type="entry name" value="HMA"/>
    <property type="match status" value="1"/>
</dbReference>
<accession>A0A2S8SS87</accession>
<dbReference type="PANTHER" id="PTHR46594:SF4">
    <property type="entry name" value="P-TYPE CATION-TRANSPORTING ATPASE"/>
    <property type="match status" value="1"/>
</dbReference>
<dbReference type="InterPro" id="IPR017969">
    <property type="entry name" value="Heavy-metal-associated_CS"/>
</dbReference>
<gene>
    <name evidence="4" type="ORF">B1R32_11065</name>
</gene>
<evidence type="ECO:0000256" key="1">
    <source>
        <dbReference type="ARBA" id="ARBA00022723"/>
    </source>
</evidence>
<sequence>MQTIELQISGMTCSSCVSHVTRALQSTPGVQVATVDLASGRAHVQGENLNESTLIEAVDEEGYGAQPIEPPLEGVGVAASNSIS</sequence>
<dbReference type="Gene3D" id="3.30.70.100">
    <property type="match status" value="1"/>
</dbReference>
<keyword evidence="5" id="KW-1185">Reference proteome</keyword>
<dbReference type="OrthoDB" id="9814359at2"/>
<keyword evidence="1" id="KW-0479">Metal-binding</keyword>
<dbReference type="PROSITE" id="PS01047">
    <property type="entry name" value="HMA_1"/>
    <property type="match status" value="1"/>
</dbReference>
<dbReference type="InParanoid" id="A0A2S8SS87"/>
<feature type="domain" description="HMA" evidence="3">
    <location>
        <begin position="2"/>
        <end position="66"/>
    </location>
</feature>
<reference evidence="4 5" key="1">
    <citation type="journal article" date="2018" name="Syst. Appl. Microbiol.">
        <title>Abditibacterium utsteinense sp. nov., the first cultivated member of candidate phylum FBP, isolated from ice-free Antarctic soil samples.</title>
        <authorList>
            <person name="Tahon G."/>
            <person name="Tytgat B."/>
            <person name="Lebbe L."/>
            <person name="Carlier A."/>
            <person name="Willems A."/>
        </authorList>
    </citation>
    <scope>NUCLEOTIDE SEQUENCE [LARGE SCALE GENOMIC DNA]</scope>
    <source>
        <strain evidence="4 5">LMG 29911</strain>
    </source>
</reference>
<name>A0A2S8SS87_9BACT</name>
<dbReference type="InterPro" id="IPR006121">
    <property type="entry name" value="HMA_dom"/>
</dbReference>
<evidence type="ECO:0000259" key="3">
    <source>
        <dbReference type="PROSITE" id="PS50846"/>
    </source>
</evidence>
<dbReference type="FunFam" id="3.30.70.100:FF:000005">
    <property type="entry name" value="Copper-exporting P-type ATPase A"/>
    <property type="match status" value="1"/>
</dbReference>
<dbReference type="GO" id="GO:0046872">
    <property type="term" value="F:metal ion binding"/>
    <property type="evidence" value="ECO:0007669"/>
    <property type="project" value="UniProtKB-KW"/>
</dbReference>
<evidence type="ECO:0000313" key="4">
    <source>
        <dbReference type="EMBL" id="PQV63599.1"/>
    </source>
</evidence>
<organism evidence="4 5">
    <name type="scientific">Abditibacterium utsteinense</name>
    <dbReference type="NCBI Taxonomy" id="1960156"/>
    <lineage>
        <taxon>Bacteria</taxon>
        <taxon>Pseudomonadati</taxon>
        <taxon>Abditibacteriota</taxon>
        <taxon>Abditibacteriia</taxon>
        <taxon>Abditibacteriales</taxon>
        <taxon>Abditibacteriaceae</taxon>
        <taxon>Abditibacterium</taxon>
    </lineage>
</organism>
<dbReference type="EMBL" id="NIGF01000010">
    <property type="protein sequence ID" value="PQV63599.1"/>
    <property type="molecule type" value="Genomic_DNA"/>
</dbReference>
<dbReference type="RefSeq" id="WP_105484019.1">
    <property type="nucleotide sequence ID" value="NZ_NIGF01000010.1"/>
</dbReference>
<dbReference type="CDD" id="cd00371">
    <property type="entry name" value="HMA"/>
    <property type="match status" value="1"/>
</dbReference>